<organism evidence="6 7">
    <name type="scientific">Fusarium sarcochroum</name>
    <dbReference type="NCBI Taxonomy" id="1208366"/>
    <lineage>
        <taxon>Eukaryota</taxon>
        <taxon>Fungi</taxon>
        <taxon>Dikarya</taxon>
        <taxon>Ascomycota</taxon>
        <taxon>Pezizomycotina</taxon>
        <taxon>Sordariomycetes</taxon>
        <taxon>Hypocreomycetidae</taxon>
        <taxon>Hypocreales</taxon>
        <taxon>Nectriaceae</taxon>
        <taxon>Fusarium</taxon>
        <taxon>Fusarium lateritium species complex</taxon>
    </lineage>
</organism>
<reference evidence="6" key="2">
    <citation type="submission" date="2020-05" db="EMBL/GenBank/DDBJ databases">
        <authorList>
            <person name="Kim H.-S."/>
            <person name="Proctor R.H."/>
            <person name="Brown D.W."/>
        </authorList>
    </citation>
    <scope>NUCLEOTIDE SEQUENCE</scope>
    <source>
        <strain evidence="6">NRRL 20472</strain>
    </source>
</reference>
<dbReference type="PANTHER" id="PTHR22946:SF13">
    <property type="entry name" value="ALPHA_BETA HYDROLASE PSOB"/>
    <property type="match status" value="1"/>
</dbReference>
<dbReference type="AlphaFoldDB" id="A0A8H4X8A1"/>
<gene>
    <name evidence="6" type="ORF">FSARC_7182</name>
</gene>
<keyword evidence="2" id="KW-0378">Hydrolase</keyword>
<dbReference type="EMBL" id="JABEXW010000381">
    <property type="protein sequence ID" value="KAF4964955.1"/>
    <property type="molecule type" value="Genomic_DNA"/>
</dbReference>
<evidence type="ECO:0000256" key="1">
    <source>
        <dbReference type="ARBA" id="ARBA00004685"/>
    </source>
</evidence>
<comment type="caution">
    <text evidence="6">The sequence shown here is derived from an EMBL/GenBank/DDBJ whole genome shotgun (WGS) entry which is preliminary data.</text>
</comment>
<comment type="pathway">
    <text evidence="1">Mycotoxin biosynthesis.</text>
</comment>
<dbReference type="InterPro" id="IPR029058">
    <property type="entry name" value="AB_hydrolase_fold"/>
</dbReference>
<sequence>MFKFFPNDFFNFETIRILGMTRYGGADVAEVLEAVGKIKQDDPQSWHDAWAEQAERATGFAQEALDSGHRTAARRALLRATNYTRASGYMFTGDGALSPDPRTLSISEDAANLFRRATQLFDNPVHELKIPFEDVTLRGYLFLPNASQRVPGKVPILISNNGADSIQEEIYFIQAAAGPELGYGVATFDGPGQGLALHRDGLRMRPDWETVNSALLKHLEKLAQENTELELDLNRIAVAGASLGGYFALRAAADPRVKSVIAIDPVYDLWDFAMRHVNKSFLSAWSKGWISDAVVDTVVGIMMRLAFQARWELTLMGNLYGLRRPSQIMQTMKEYTLRRETKSNGDDESSYLGDVHASVLVTGAGKSLYLDVDDHTTRVFRALKSQSPLEKQLWIAQDPGEGGLQAKIGAIELCNQKTFRFLDQQFGIVRERLL</sequence>
<dbReference type="Gene3D" id="1.20.1440.110">
    <property type="entry name" value="acylaminoacyl peptidase"/>
    <property type="match status" value="1"/>
</dbReference>
<feature type="coiled-coil region" evidence="4">
    <location>
        <begin position="212"/>
        <end position="239"/>
    </location>
</feature>
<dbReference type="GO" id="GO:0016787">
    <property type="term" value="F:hydrolase activity"/>
    <property type="evidence" value="ECO:0007669"/>
    <property type="project" value="UniProtKB-KW"/>
</dbReference>
<comment type="similarity">
    <text evidence="3">Belongs to the AB hydrolase superfamily. FUS2 hydrolase family.</text>
</comment>
<protein>
    <recommendedName>
        <fullName evidence="5">AB hydrolase-1 domain-containing protein</fullName>
    </recommendedName>
</protein>
<name>A0A8H4X8A1_9HYPO</name>
<dbReference type="InterPro" id="IPR050261">
    <property type="entry name" value="FrsA_esterase"/>
</dbReference>
<accession>A0A8H4X8A1</accession>
<evidence type="ECO:0000313" key="6">
    <source>
        <dbReference type="EMBL" id="KAF4964955.1"/>
    </source>
</evidence>
<proteinExistence type="inferred from homology"/>
<dbReference type="Proteomes" id="UP000622797">
    <property type="component" value="Unassembled WGS sequence"/>
</dbReference>
<dbReference type="SUPFAM" id="SSF53474">
    <property type="entry name" value="alpha/beta-Hydrolases"/>
    <property type="match status" value="1"/>
</dbReference>
<evidence type="ECO:0000256" key="4">
    <source>
        <dbReference type="SAM" id="Coils"/>
    </source>
</evidence>
<dbReference type="InterPro" id="IPR000073">
    <property type="entry name" value="AB_hydrolase_1"/>
</dbReference>
<dbReference type="Pfam" id="PF12697">
    <property type="entry name" value="Abhydrolase_6"/>
    <property type="match status" value="1"/>
</dbReference>
<evidence type="ECO:0000259" key="5">
    <source>
        <dbReference type="Pfam" id="PF12697"/>
    </source>
</evidence>
<reference evidence="6" key="1">
    <citation type="journal article" date="2020" name="BMC Genomics">
        <title>Correction to: Identification and distribution of gene clusters required for synthesis of sphingolipid metabolism inhibitors in diverse species of the filamentous fungus Fusarium.</title>
        <authorList>
            <person name="Kim H.S."/>
            <person name="Lohmar J.M."/>
            <person name="Busman M."/>
            <person name="Brown D.W."/>
            <person name="Naumann T.A."/>
            <person name="Divon H.H."/>
            <person name="Lysoe E."/>
            <person name="Uhlig S."/>
            <person name="Proctor R.H."/>
        </authorList>
    </citation>
    <scope>NUCLEOTIDE SEQUENCE</scope>
    <source>
        <strain evidence="6">NRRL 20472</strain>
    </source>
</reference>
<evidence type="ECO:0000256" key="2">
    <source>
        <dbReference type="ARBA" id="ARBA00022801"/>
    </source>
</evidence>
<evidence type="ECO:0000256" key="3">
    <source>
        <dbReference type="ARBA" id="ARBA00038115"/>
    </source>
</evidence>
<dbReference type="OrthoDB" id="249703at2759"/>
<keyword evidence="4" id="KW-0175">Coiled coil</keyword>
<feature type="domain" description="AB hydrolase-1" evidence="5">
    <location>
        <begin position="180"/>
        <end position="291"/>
    </location>
</feature>
<dbReference type="Gene3D" id="3.40.50.1820">
    <property type="entry name" value="alpha/beta hydrolase"/>
    <property type="match status" value="1"/>
</dbReference>
<dbReference type="PANTHER" id="PTHR22946">
    <property type="entry name" value="DIENELACTONE HYDROLASE DOMAIN-CONTAINING PROTEIN-RELATED"/>
    <property type="match status" value="1"/>
</dbReference>
<evidence type="ECO:0000313" key="7">
    <source>
        <dbReference type="Proteomes" id="UP000622797"/>
    </source>
</evidence>
<keyword evidence="7" id="KW-1185">Reference proteome</keyword>